<protein>
    <submittedName>
        <fullName evidence="1">Uncharacterized protein</fullName>
    </submittedName>
</protein>
<accession>A0ABV7J5P2</accession>
<dbReference type="EMBL" id="JBHRTS010000002">
    <property type="protein sequence ID" value="MFC3193395.1"/>
    <property type="molecule type" value="Genomic_DNA"/>
</dbReference>
<dbReference type="Proteomes" id="UP001595533">
    <property type="component" value="Unassembled WGS sequence"/>
</dbReference>
<gene>
    <name evidence="1" type="ORF">ACFODZ_03960</name>
</gene>
<sequence>MKTDFNHIPHDPETTVLFQLESCFDDIPACYQSWHFDGIRGESIIFMNKDLKNRNDTDLIAKVKASRLVKKNTPVTLSRNPPGYLFINFNIHLDG</sequence>
<dbReference type="RefSeq" id="WP_077410104.1">
    <property type="nucleotide sequence ID" value="NZ_JBHRTS010000002.1"/>
</dbReference>
<keyword evidence="2" id="KW-1185">Reference proteome</keyword>
<name>A0ABV7J5P2_9GAMM</name>
<organism evidence="1 2">
    <name type="scientific">Marinicella sediminis</name>
    <dbReference type="NCBI Taxonomy" id="1792834"/>
    <lineage>
        <taxon>Bacteria</taxon>
        <taxon>Pseudomonadati</taxon>
        <taxon>Pseudomonadota</taxon>
        <taxon>Gammaproteobacteria</taxon>
        <taxon>Lysobacterales</taxon>
        <taxon>Marinicellaceae</taxon>
        <taxon>Marinicella</taxon>
    </lineage>
</organism>
<proteinExistence type="predicted"/>
<comment type="caution">
    <text evidence="1">The sequence shown here is derived from an EMBL/GenBank/DDBJ whole genome shotgun (WGS) entry which is preliminary data.</text>
</comment>
<evidence type="ECO:0000313" key="1">
    <source>
        <dbReference type="EMBL" id="MFC3193395.1"/>
    </source>
</evidence>
<reference evidence="2" key="1">
    <citation type="journal article" date="2019" name="Int. J. Syst. Evol. Microbiol.">
        <title>The Global Catalogue of Microorganisms (GCM) 10K type strain sequencing project: providing services to taxonomists for standard genome sequencing and annotation.</title>
        <authorList>
            <consortium name="The Broad Institute Genomics Platform"/>
            <consortium name="The Broad Institute Genome Sequencing Center for Infectious Disease"/>
            <person name="Wu L."/>
            <person name="Ma J."/>
        </authorList>
    </citation>
    <scope>NUCLEOTIDE SEQUENCE [LARGE SCALE GENOMIC DNA]</scope>
    <source>
        <strain evidence="2">KCTC 42953</strain>
    </source>
</reference>
<evidence type="ECO:0000313" key="2">
    <source>
        <dbReference type="Proteomes" id="UP001595533"/>
    </source>
</evidence>